<dbReference type="InterPro" id="IPR057748">
    <property type="entry name" value="NFRKB_WH_2"/>
</dbReference>
<dbReference type="OrthoDB" id="70874at2759"/>
<dbReference type="PANTHER" id="PTHR13052:SF5">
    <property type="entry name" value="NFACT RNA-BINDING DOMAIN-CONTAINING PROTEIN"/>
    <property type="match status" value="1"/>
</dbReference>
<feature type="region of interest" description="Disordered" evidence="1">
    <location>
        <begin position="634"/>
        <end position="695"/>
    </location>
</feature>
<keyword evidence="5" id="KW-1185">Reference proteome</keyword>
<name>A0A0R3TQ63_RODNA</name>
<dbReference type="AlphaFoldDB" id="A0A0R3TQ63"/>
<reference evidence="4 5" key="2">
    <citation type="submission" date="2018-11" db="EMBL/GenBank/DDBJ databases">
        <authorList>
            <consortium name="Pathogen Informatics"/>
        </authorList>
    </citation>
    <scope>NUCLEOTIDE SEQUENCE [LARGE SCALE GENOMIC DNA]</scope>
</reference>
<feature type="domain" description="Nuclear factor related to kappa-B-binding protein second winged helix" evidence="3">
    <location>
        <begin position="410"/>
        <end position="550"/>
    </location>
</feature>
<feature type="compositionally biased region" description="Acidic residues" evidence="1">
    <location>
        <begin position="634"/>
        <end position="650"/>
    </location>
</feature>
<dbReference type="Pfam" id="PF14465">
    <property type="entry name" value="WHD_1st_NFRKB"/>
    <property type="match status" value="1"/>
</dbReference>
<dbReference type="EMBL" id="UZAE01012702">
    <property type="protein sequence ID" value="VDO06286.1"/>
    <property type="molecule type" value="Genomic_DNA"/>
</dbReference>
<dbReference type="Pfam" id="PF25793">
    <property type="entry name" value="WHD_2nd_NFRKB"/>
    <property type="match status" value="1"/>
</dbReference>
<dbReference type="PANTHER" id="PTHR13052">
    <property type="entry name" value="NFRKB-RELATED"/>
    <property type="match status" value="1"/>
</dbReference>
<organism evidence="6">
    <name type="scientific">Rodentolepis nana</name>
    <name type="common">Dwarf tapeworm</name>
    <name type="synonym">Hymenolepis nana</name>
    <dbReference type="NCBI Taxonomy" id="102285"/>
    <lineage>
        <taxon>Eukaryota</taxon>
        <taxon>Metazoa</taxon>
        <taxon>Spiralia</taxon>
        <taxon>Lophotrochozoa</taxon>
        <taxon>Platyhelminthes</taxon>
        <taxon>Cestoda</taxon>
        <taxon>Eucestoda</taxon>
        <taxon>Cyclophyllidea</taxon>
        <taxon>Hymenolepididae</taxon>
        <taxon>Rodentolepis</taxon>
    </lineage>
</organism>
<dbReference type="Gene3D" id="1.10.10.2430">
    <property type="entry name" value="NFRKB winged helix-like domain"/>
    <property type="match status" value="1"/>
</dbReference>
<feature type="domain" description="Nuclear factor related to kappa-B-binding protein winged helix-like" evidence="2">
    <location>
        <begin position="214"/>
        <end position="305"/>
    </location>
</feature>
<sequence length="695" mass="80080">MVEGAEATPVISTDSENIPCSSLFHLLYKDREDLLCQLRHRILRLKEIVDEKLKRKIPITPREDDCLRRYSHVLKDEDNLKSNANDRMNKILSAVESHDAISLESIPLFPRNEDLPIIANEEINVETLISDYIQRSQREFTKEDFKNLRIADIIAAVDNENGNSKANKKNKRKASRPKVAANQARNAPPPSKKRKLNDELCNFPPELMQYVRGFFNALRLIMTNMADSEDGISAEQLCEIVRVWSSDHRVRRINSQWISRCEDWSEFVRPALSLLAGKNSTLVLASPPNFVRFNSTTHSWSWLGYRSTLCPEDPVEAAESETATLARLFSLWARRNDLSGGSCKQLPKPSSRNEVEHEEDEVDHFSDNVEEQEAPSAATKSRRRQVKPEQVPPPYYTTDWQCALSTPEQRRQFQEQEEKRFSTPWAPFVYNQHGYASVVAPVFRDGSGNKMRATLSARDHPLLRNDRPPWVSISEIVRDAVARLPNGEGTRPEIAMLVQDSGYLVSPFNFKQLNQCISSALDRLQSEGEKSPVMYDSAQRLWIYRFRHLSANDFFRMYKEQSDYQHKRFQQVYPRGRVAYGVSTGQRSSSAFRGSLGIPRVASRRLSTSMHIMEMNEEEEEEADSIPDIEDLNQEESDESMSGNDNDDGESYSGSEVDTSHEMPMQQYEHHNQRRKYDAFHSRRSQHFQFPSNMY</sequence>
<feature type="region of interest" description="Disordered" evidence="1">
    <location>
        <begin position="161"/>
        <end position="198"/>
    </location>
</feature>
<evidence type="ECO:0000313" key="6">
    <source>
        <dbReference type="WBParaSite" id="HNAJ_0000966901-mRNA-1"/>
    </source>
</evidence>
<gene>
    <name evidence="4" type="ORF">HNAJ_LOCUS9664</name>
</gene>
<dbReference type="GO" id="GO:0031011">
    <property type="term" value="C:Ino80 complex"/>
    <property type="evidence" value="ECO:0007669"/>
    <property type="project" value="InterPro"/>
</dbReference>
<dbReference type="Proteomes" id="UP000278807">
    <property type="component" value="Unassembled WGS sequence"/>
</dbReference>
<evidence type="ECO:0000313" key="4">
    <source>
        <dbReference type="EMBL" id="VDO06286.1"/>
    </source>
</evidence>
<evidence type="ECO:0000256" key="1">
    <source>
        <dbReference type="SAM" id="MobiDB-lite"/>
    </source>
</evidence>
<evidence type="ECO:0000259" key="2">
    <source>
        <dbReference type="Pfam" id="PF14465"/>
    </source>
</evidence>
<evidence type="ECO:0000259" key="3">
    <source>
        <dbReference type="Pfam" id="PF25793"/>
    </source>
</evidence>
<dbReference type="STRING" id="102285.A0A0R3TQ63"/>
<feature type="compositionally biased region" description="Acidic residues" evidence="1">
    <location>
        <begin position="356"/>
        <end position="373"/>
    </location>
</feature>
<proteinExistence type="predicted"/>
<dbReference type="InterPro" id="IPR038106">
    <property type="entry name" value="NFRKB_winged_sf"/>
</dbReference>
<feature type="region of interest" description="Disordered" evidence="1">
    <location>
        <begin position="341"/>
        <end position="399"/>
    </location>
</feature>
<protein>
    <submittedName>
        <fullName evidence="6">NFRKB_winged domain-containing protein</fullName>
    </submittedName>
</protein>
<dbReference type="InterPro" id="IPR025220">
    <property type="entry name" value="NFRKB_WH_1"/>
</dbReference>
<reference evidence="6" key="1">
    <citation type="submission" date="2017-02" db="UniProtKB">
        <authorList>
            <consortium name="WormBaseParasite"/>
        </authorList>
    </citation>
    <scope>IDENTIFICATION</scope>
</reference>
<feature type="compositionally biased region" description="Basic and acidic residues" evidence="1">
    <location>
        <begin position="668"/>
        <end position="681"/>
    </location>
</feature>
<accession>A0A0R3TQ63</accession>
<evidence type="ECO:0000313" key="5">
    <source>
        <dbReference type="Proteomes" id="UP000278807"/>
    </source>
</evidence>
<feature type="compositionally biased region" description="Basic residues" evidence="1">
    <location>
        <begin position="166"/>
        <end position="176"/>
    </location>
</feature>
<dbReference type="WBParaSite" id="HNAJ_0000966901-mRNA-1">
    <property type="protein sequence ID" value="HNAJ_0000966901-mRNA-1"/>
    <property type="gene ID" value="HNAJ_0000966901"/>
</dbReference>
<dbReference type="InterPro" id="IPR024867">
    <property type="entry name" value="NFRKB"/>
</dbReference>